<reference evidence="2 3" key="1">
    <citation type="submission" date="2019-02" db="EMBL/GenBank/DDBJ databases">
        <title>Deep-cultivation of Planctomycetes and their phenomic and genomic characterization uncovers novel biology.</title>
        <authorList>
            <person name="Wiegand S."/>
            <person name="Jogler M."/>
            <person name="Boedeker C."/>
            <person name="Pinto D."/>
            <person name="Vollmers J."/>
            <person name="Rivas-Marin E."/>
            <person name="Kohn T."/>
            <person name="Peeters S.H."/>
            <person name="Heuer A."/>
            <person name="Rast P."/>
            <person name="Oberbeckmann S."/>
            <person name="Bunk B."/>
            <person name="Jeske O."/>
            <person name="Meyerdierks A."/>
            <person name="Storesund J.E."/>
            <person name="Kallscheuer N."/>
            <person name="Luecker S."/>
            <person name="Lage O.M."/>
            <person name="Pohl T."/>
            <person name="Merkel B.J."/>
            <person name="Hornburger P."/>
            <person name="Mueller R.-W."/>
            <person name="Bruemmer F."/>
            <person name="Labrenz M."/>
            <person name="Spormann A.M."/>
            <person name="Op den Camp H."/>
            <person name="Overmann J."/>
            <person name="Amann R."/>
            <person name="Jetten M.S.M."/>
            <person name="Mascher T."/>
            <person name="Medema M.H."/>
            <person name="Devos D.P."/>
            <person name="Kaster A.-K."/>
            <person name="Ovreas L."/>
            <person name="Rohde M."/>
            <person name="Galperin M.Y."/>
            <person name="Jogler C."/>
        </authorList>
    </citation>
    <scope>NUCLEOTIDE SEQUENCE [LARGE SCALE GENOMIC DNA]</scope>
    <source>
        <strain evidence="2 3">FF011L</strain>
    </source>
</reference>
<sequence length="76" mass="8317">MDSPELPTIPLWVMSFCCIAPFLALILFACAQFMGVTVSTSPVFCLSLLCGETTRRLLGGRGLTLNVNLPRLTKRN</sequence>
<keyword evidence="1" id="KW-0812">Transmembrane</keyword>
<dbReference type="KEGG" id="rml:FF011L_44580"/>
<keyword evidence="3" id="KW-1185">Reference proteome</keyword>
<proteinExistence type="predicted"/>
<accession>A0A517MLA7</accession>
<protein>
    <submittedName>
        <fullName evidence="2">Uncharacterized protein</fullName>
    </submittedName>
</protein>
<keyword evidence="1" id="KW-1133">Transmembrane helix</keyword>
<name>A0A517MLA7_9BACT</name>
<dbReference type="EMBL" id="CP036262">
    <property type="protein sequence ID" value="QDS95659.1"/>
    <property type="molecule type" value="Genomic_DNA"/>
</dbReference>
<dbReference type="Proteomes" id="UP000320672">
    <property type="component" value="Chromosome"/>
</dbReference>
<organism evidence="2 3">
    <name type="scientific">Roseimaritima multifibrata</name>
    <dbReference type="NCBI Taxonomy" id="1930274"/>
    <lineage>
        <taxon>Bacteria</taxon>
        <taxon>Pseudomonadati</taxon>
        <taxon>Planctomycetota</taxon>
        <taxon>Planctomycetia</taxon>
        <taxon>Pirellulales</taxon>
        <taxon>Pirellulaceae</taxon>
        <taxon>Roseimaritima</taxon>
    </lineage>
</organism>
<keyword evidence="1" id="KW-0472">Membrane</keyword>
<dbReference type="AlphaFoldDB" id="A0A517MLA7"/>
<evidence type="ECO:0000313" key="3">
    <source>
        <dbReference type="Proteomes" id="UP000320672"/>
    </source>
</evidence>
<feature type="transmembrane region" description="Helical" evidence="1">
    <location>
        <begin position="12"/>
        <end position="31"/>
    </location>
</feature>
<evidence type="ECO:0000313" key="2">
    <source>
        <dbReference type="EMBL" id="QDS95659.1"/>
    </source>
</evidence>
<evidence type="ECO:0000256" key="1">
    <source>
        <dbReference type="SAM" id="Phobius"/>
    </source>
</evidence>
<gene>
    <name evidence="2" type="ORF">FF011L_44580</name>
</gene>